<dbReference type="GO" id="GO:0003713">
    <property type="term" value="F:transcription coactivator activity"/>
    <property type="evidence" value="ECO:0007669"/>
    <property type="project" value="TreeGrafter"/>
</dbReference>
<proteinExistence type="inferred from homology"/>
<evidence type="ECO:0000256" key="9">
    <source>
        <dbReference type="ARBA" id="ARBA00025661"/>
    </source>
</evidence>
<feature type="region of interest" description="Disordered" evidence="12">
    <location>
        <begin position="650"/>
        <end position="691"/>
    </location>
</feature>
<comment type="function">
    <text evidence="9 11">Component of the SRB8-11 complex. The SRB8-11 complex is a regulatory module of the Mediator complex which is itself involved in regulation of basal and activated RNA polymerase II-dependent transcription. The SRB8-11 complex may be involved in the transcriptional repression of a subset of genes regulated by Mediator. It may inhibit the association of the Mediator complex with RNA polymerase II to form the holoenzyme complex.</text>
</comment>
<feature type="region of interest" description="Disordered" evidence="12">
    <location>
        <begin position="538"/>
        <end position="585"/>
    </location>
</feature>
<feature type="region of interest" description="Disordered" evidence="12">
    <location>
        <begin position="325"/>
        <end position="366"/>
    </location>
</feature>
<gene>
    <name evidence="16" type="ORF">J8A68_003773</name>
</gene>
<keyword evidence="4 11" id="KW-0678">Repressor</keyword>
<dbReference type="Pfam" id="PF11597">
    <property type="entry name" value="Med13_N"/>
    <property type="match status" value="1"/>
</dbReference>
<dbReference type="GeneID" id="73470573"/>
<dbReference type="Pfam" id="PF06333">
    <property type="entry name" value="Med13_C"/>
    <property type="match status" value="1"/>
</dbReference>
<evidence type="ECO:0000259" key="13">
    <source>
        <dbReference type="Pfam" id="PF06333"/>
    </source>
</evidence>
<feature type="domain" description="Mediator complex subunit Med13 C-terminal" evidence="13">
    <location>
        <begin position="1278"/>
        <end position="1632"/>
    </location>
</feature>
<evidence type="ECO:0000256" key="4">
    <source>
        <dbReference type="ARBA" id="ARBA00022491"/>
    </source>
</evidence>
<evidence type="ECO:0000256" key="3">
    <source>
        <dbReference type="ARBA" id="ARBA00019618"/>
    </source>
</evidence>
<evidence type="ECO:0000256" key="6">
    <source>
        <dbReference type="ARBA" id="ARBA00023159"/>
    </source>
</evidence>
<dbReference type="GO" id="GO:0045944">
    <property type="term" value="P:positive regulation of transcription by RNA polymerase II"/>
    <property type="evidence" value="ECO:0007669"/>
    <property type="project" value="TreeGrafter"/>
</dbReference>
<evidence type="ECO:0000256" key="11">
    <source>
        <dbReference type="RuleBase" id="RU364134"/>
    </source>
</evidence>
<feature type="region of interest" description="Disordered" evidence="12">
    <location>
        <begin position="406"/>
        <end position="508"/>
    </location>
</feature>
<dbReference type="InterPro" id="IPR009401">
    <property type="entry name" value="Med13_C"/>
</dbReference>
<dbReference type="Proteomes" id="UP000694255">
    <property type="component" value="Unassembled WGS sequence"/>
</dbReference>
<feature type="compositionally biased region" description="Acidic residues" evidence="12">
    <location>
        <begin position="422"/>
        <end position="468"/>
    </location>
</feature>
<keyword evidence="5 11" id="KW-0805">Transcription regulation</keyword>
<name>A0A8J5Q808_9ASCO</name>
<dbReference type="GO" id="GO:0016592">
    <property type="term" value="C:mediator complex"/>
    <property type="evidence" value="ECO:0007669"/>
    <property type="project" value="InterPro"/>
</dbReference>
<dbReference type="EMBL" id="JAGSYN010000164">
    <property type="protein sequence ID" value="KAG7662714.1"/>
    <property type="molecule type" value="Genomic_DNA"/>
</dbReference>
<reference evidence="16 17" key="1">
    <citation type="journal article" date="2021" name="DNA Res.">
        <title>Genome analysis of Candida subhashii reveals its hybrid nature and dual mitochondrial genome conformations.</title>
        <authorList>
            <person name="Mixao V."/>
            <person name="Hegedusova E."/>
            <person name="Saus E."/>
            <person name="Pryszcz L.P."/>
            <person name="Cillingova A."/>
            <person name="Nosek J."/>
            <person name="Gabaldon T."/>
        </authorList>
    </citation>
    <scope>NUCLEOTIDE SEQUENCE [LARGE SCALE GENOMIC DNA]</scope>
    <source>
        <strain evidence="16 17">CBS 10753</strain>
    </source>
</reference>
<dbReference type="InterPro" id="IPR021643">
    <property type="entry name" value="Mediator_Med13_N"/>
</dbReference>
<evidence type="ECO:0000256" key="8">
    <source>
        <dbReference type="ARBA" id="ARBA00023242"/>
    </source>
</evidence>
<evidence type="ECO:0000256" key="5">
    <source>
        <dbReference type="ARBA" id="ARBA00023015"/>
    </source>
</evidence>
<evidence type="ECO:0000256" key="10">
    <source>
        <dbReference type="ARBA" id="ARBA00032008"/>
    </source>
</evidence>
<evidence type="ECO:0000256" key="7">
    <source>
        <dbReference type="ARBA" id="ARBA00023163"/>
    </source>
</evidence>
<dbReference type="OrthoDB" id="103819at2759"/>
<evidence type="ECO:0000259" key="14">
    <source>
        <dbReference type="Pfam" id="PF11597"/>
    </source>
</evidence>
<keyword evidence="17" id="KW-1185">Reference proteome</keyword>
<feature type="domain" description="Mediator complex subunit Med13 N-terminal" evidence="14">
    <location>
        <begin position="2"/>
        <end position="289"/>
    </location>
</feature>
<feature type="compositionally biased region" description="Polar residues" evidence="12">
    <location>
        <begin position="570"/>
        <end position="585"/>
    </location>
</feature>
<accession>A0A8J5Q808</accession>
<evidence type="ECO:0000256" key="1">
    <source>
        <dbReference type="ARBA" id="ARBA00004123"/>
    </source>
</evidence>
<dbReference type="PANTHER" id="PTHR48249">
    <property type="entry name" value="MEDIATOR OF RNA POLYMERASE II TRANSCRIPTION SUBUNIT 13"/>
    <property type="match status" value="1"/>
</dbReference>
<evidence type="ECO:0000256" key="12">
    <source>
        <dbReference type="SAM" id="MobiDB-lite"/>
    </source>
</evidence>
<evidence type="ECO:0000313" key="16">
    <source>
        <dbReference type="EMBL" id="KAG7662714.1"/>
    </source>
</evidence>
<dbReference type="InterPro" id="IPR041285">
    <property type="entry name" value="MID_MedPIWI"/>
</dbReference>
<feature type="domain" description="MID" evidence="15">
    <location>
        <begin position="1086"/>
        <end position="1260"/>
    </location>
</feature>
<dbReference type="RefSeq" id="XP_049262947.1">
    <property type="nucleotide sequence ID" value="XM_049407662.1"/>
</dbReference>
<sequence length="1689" mass="191131">MLLTHYYKLAHSQKIHYSVLVSNTNNHQELLELELKIRHYHPNILITYYNKCLYYFSFDHNYHNNQLLHDVINEYDNLQIKFSNTITADQYSNPPKSGPSNGINGDDEEEFFPFEPLSFLKAVKKMVLYELSSRGLVQLFGNYCAISEDDKAYSILCIDPILFPNGDLMISCVQREPIRLFPTRMLDYNSDPNFVIYLVPSGIRCHLFDPTNLQNNFVESNNLDNADLLELLQLSTGISYGVDSDIAWFKLIPNLKHLNNQASPIAKFVHTVENRKFILWPWNLCLVQLGKVEQLPEEIVVDEIPRSANPLSLISEFVDFQITHHRKQQEQQIQQQQEQHQENRVSTTGPFNVPSVPSSIGDIGSVGPMTQMEGPKDIGSIDMNMNTPISAELFNLQSADAFFKNDNGSEIKEESEQIASDEKDEEDMEIDDLFGGDDDEDESELFEDEEDKGSKEDDENKETEEPNADLEQGEKLDGLFDNMDNKSKDEEEIKKDETDIQKETLKRPYFDIPKDQMMISKYISPDYNDPGAPLPIIPTPFVSSTMPQSAITTNPPSAPPIPDNPDYPEETSNMNVAQSAPRSSIPEQKSIFSPILFNPIIKSNIDTKYGKGGKFYVDRESSVDPSFDKKRREMRATSVSGLEISFNREDKESKLHHRQSSLEDIYDSESSSSEESDVDEEVIEDDITNSPPLKLNTYNESAYYPPGSIGAAVNGGNNQINSAIIQQAEFPSSSIAGDKPGYNPALNTGGFGSPFTNQLAKFPTLKADSPFSSHEMQSGMSPIDFENAQVQQTPKLQPMVAQSDMAASKGASSETSPMKSINEPSNYLPLILRSINISTIPNVFLMNNLTSKQLLPNFSINDDDLDNDLEITKSNEMIIKHEHLREFLNFLSPNIVYDFGLNNPNQSGMEFYFKGFNPKKTDLSSNFVRYHAPPKFFKRKFSEIFPYSYRVNMIEFLRDYKELESEDPLDNQLSFLEDITNDDDDFDDDPKKSYKKLKSLEWDSFDLDNTDKETFEKYRDINTKLNSNIIPDQESCFKLPVVKTKILKNNNIINLNSLGLDYWKYLNFSPVRDQKNFQILVIDEGCGNHDSRDSCASEFLDLLSYNYGECNFGNISRVNLSTVETRPDLESVSNGVQVINREKGQSYNDFYIQTNKKLISLVELIKLDLINKTNNFEFDRPLLLLFVNYNKSLNSVLQICKIFRNFKVALTQHQLPLVQIFSKIIPASLIVKRLYGETHLKVLSNHKLTRLSMNLYNECPNDLANNDISKYIYTSIVKEPPTKIQFKFMNTSARDNNFNDDIFLHLAYEGSVDKKWFSAAWSDPSGSVTYTKSWYCANNPASSNGTNGNYRNDASDIASISDDIWNISLSIFKNLNDEMNNKATTVGGKKFLVLTRVNSVIPDDELVQWKRLSIKHKEISLIVLSVSQSPKLIFASDYTVSYASEIAPSPTGLFPMNVGTQLRDHTPLSQDRESFFKAFSTSDNSSPGTGGPGMVASPNGLIFHSPQQFVNVPANFLSPQDPTSGGGIGTSTGGMSNSIGADMNLHDPESEIVGIIPKIPLPSFNSPSRLGMKIGYLIKEWDREYGDHGIKDFDFATHLAFEVNLLSCSNYWDLDVLMTLILNHYKKLIALNDILCMRDIDGKMMACEAEEEGGYNDKIVNYEISGLIPWHIAAVGKSLDYLVHVYVEE</sequence>
<comment type="subunit">
    <text evidence="11">Component of the SRB8-11 complex, which itself associates with the Mediator complex.</text>
</comment>
<comment type="similarity">
    <text evidence="2 11">Belongs to the Mediator complex subunit 13 family.</text>
</comment>
<organism evidence="16 17">
    <name type="scientific">[Candida] subhashii</name>
    <dbReference type="NCBI Taxonomy" id="561895"/>
    <lineage>
        <taxon>Eukaryota</taxon>
        <taxon>Fungi</taxon>
        <taxon>Dikarya</taxon>
        <taxon>Ascomycota</taxon>
        <taxon>Saccharomycotina</taxon>
        <taxon>Pichiomycetes</taxon>
        <taxon>Debaryomycetaceae</taxon>
        <taxon>Spathaspora</taxon>
    </lineage>
</organism>
<feature type="compositionally biased region" description="Pro residues" evidence="12">
    <location>
        <begin position="556"/>
        <end position="565"/>
    </location>
</feature>
<evidence type="ECO:0000256" key="2">
    <source>
        <dbReference type="ARBA" id="ARBA00009354"/>
    </source>
</evidence>
<evidence type="ECO:0000259" key="15">
    <source>
        <dbReference type="Pfam" id="PF18296"/>
    </source>
</evidence>
<comment type="caution">
    <text evidence="16">The sequence shown here is derived from an EMBL/GenBank/DDBJ whole genome shotgun (WGS) entry which is preliminary data.</text>
</comment>
<dbReference type="PANTHER" id="PTHR48249:SF3">
    <property type="entry name" value="MEDIATOR OF RNA POLYMERASE II TRANSCRIPTION SUBUNIT 13"/>
    <property type="match status" value="1"/>
</dbReference>
<dbReference type="InterPro" id="IPR051139">
    <property type="entry name" value="Mediator_complx_sub13"/>
</dbReference>
<protein>
    <recommendedName>
        <fullName evidence="3 11">Mediator of RNA polymerase II transcription subunit 13</fullName>
    </recommendedName>
    <alternativeName>
        <fullName evidence="10 11">Mediator complex subunit 13</fullName>
    </alternativeName>
</protein>
<keyword evidence="7 11" id="KW-0804">Transcription</keyword>
<comment type="subcellular location">
    <subcellularLocation>
        <location evidence="1 11">Nucleus</location>
    </subcellularLocation>
</comment>
<keyword evidence="8 11" id="KW-0539">Nucleus</keyword>
<feature type="compositionally biased region" description="Acidic residues" evidence="12">
    <location>
        <begin position="664"/>
        <end position="687"/>
    </location>
</feature>
<feature type="compositionally biased region" description="Polar residues" evidence="12">
    <location>
        <begin position="344"/>
        <end position="358"/>
    </location>
</feature>
<feature type="compositionally biased region" description="Basic and acidic residues" evidence="12">
    <location>
        <begin position="472"/>
        <end position="508"/>
    </location>
</feature>
<dbReference type="Pfam" id="PF18296">
    <property type="entry name" value="MID_MedPIWI"/>
    <property type="match status" value="1"/>
</dbReference>
<keyword evidence="6 11" id="KW-0010">Activator</keyword>
<evidence type="ECO:0000313" key="17">
    <source>
        <dbReference type="Proteomes" id="UP000694255"/>
    </source>
</evidence>